<organism evidence="1 2">
    <name type="scientific">Aquipseudomonas alcaligenes</name>
    <name type="common">Pseudomonas alcaligenes</name>
    <dbReference type="NCBI Taxonomy" id="43263"/>
    <lineage>
        <taxon>Bacteria</taxon>
        <taxon>Pseudomonadati</taxon>
        <taxon>Pseudomonadota</taxon>
        <taxon>Gammaproteobacteria</taxon>
        <taxon>Pseudomonadales</taxon>
        <taxon>Pseudomonadaceae</taxon>
        <taxon>Aquipseudomonas</taxon>
    </lineage>
</organism>
<dbReference type="InterPro" id="IPR002481">
    <property type="entry name" value="FUR"/>
</dbReference>
<dbReference type="Gene3D" id="1.10.10.10">
    <property type="entry name" value="Winged helix-like DNA-binding domain superfamily/Winged helix DNA-binding domain"/>
    <property type="match status" value="1"/>
</dbReference>
<comment type="caution">
    <text evidence="1">The sequence shown here is derived from an EMBL/GenBank/DDBJ whole genome shotgun (WGS) entry which is preliminary data.</text>
</comment>
<evidence type="ECO:0000313" key="2">
    <source>
        <dbReference type="Proteomes" id="UP000248146"/>
    </source>
</evidence>
<dbReference type="Proteomes" id="UP000248146">
    <property type="component" value="Unassembled WGS sequence"/>
</dbReference>
<dbReference type="InterPro" id="IPR036388">
    <property type="entry name" value="WH-like_DNA-bd_sf"/>
</dbReference>
<dbReference type="GO" id="GO:0003700">
    <property type="term" value="F:DNA-binding transcription factor activity"/>
    <property type="evidence" value="ECO:0007669"/>
    <property type="project" value="InterPro"/>
</dbReference>
<dbReference type="OrthoDB" id="6985415at2"/>
<evidence type="ECO:0000313" key="1">
    <source>
        <dbReference type="EMBL" id="PYC27449.1"/>
    </source>
</evidence>
<accession>A0A2V4L3K4</accession>
<dbReference type="RefSeq" id="WP_110681745.1">
    <property type="nucleotide sequence ID" value="NZ_QJRX01000003.1"/>
</dbReference>
<gene>
    <name evidence="1" type="ORF">DMO17_06835</name>
</gene>
<dbReference type="AlphaFoldDB" id="A0A2V4L3K4"/>
<dbReference type="EMBL" id="QJRX01000003">
    <property type="protein sequence ID" value="PYC27449.1"/>
    <property type="molecule type" value="Genomic_DNA"/>
</dbReference>
<name>A0A2V4L3K4_AQUAC</name>
<sequence>MKRVQRQALKVMLQDAGLKGSLVRLKIMEVLHDSASSLRSRELHERLRLAEEQISILTVRQVLGRLCSCGLVQRDEQGGYWLRTSVSPERRAI</sequence>
<dbReference type="SUPFAM" id="SSF46785">
    <property type="entry name" value="Winged helix' DNA-binding domain"/>
    <property type="match status" value="1"/>
</dbReference>
<reference evidence="1 2" key="1">
    <citation type="submission" date="2018-06" db="EMBL/GenBank/DDBJ databases">
        <title>Pseudomonas diversity within urban Lake Michigan freshwaters.</title>
        <authorList>
            <person name="Batrich M."/>
            <person name="Hatzopoulos T."/>
            <person name="Putonti C."/>
        </authorList>
    </citation>
    <scope>NUCLEOTIDE SEQUENCE [LARGE SCALE GENOMIC DNA]</scope>
    <source>
        <strain evidence="1 2">MB-090714</strain>
    </source>
</reference>
<proteinExistence type="predicted"/>
<dbReference type="InterPro" id="IPR036390">
    <property type="entry name" value="WH_DNA-bd_sf"/>
</dbReference>
<protein>
    <submittedName>
        <fullName evidence="1">Transcriptional repressor</fullName>
    </submittedName>
</protein>
<dbReference type="Pfam" id="PF01475">
    <property type="entry name" value="FUR"/>
    <property type="match status" value="1"/>
</dbReference>